<evidence type="ECO:0000313" key="2">
    <source>
        <dbReference type="EMBL" id="CAK7937463.1"/>
    </source>
</evidence>
<proteinExistence type="predicted"/>
<feature type="signal peptide" evidence="1">
    <location>
        <begin position="1"/>
        <end position="20"/>
    </location>
</feature>
<gene>
    <name evidence="2" type="ORF">PM001_LOCUS22613</name>
</gene>
<organism evidence="2 3">
    <name type="scientific">Peronospora matthiolae</name>
    <dbReference type="NCBI Taxonomy" id="2874970"/>
    <lineage>
        <taxon>Eukaryota</taxon>
        <taxon>Sar</taxon>
        <taxon>Stramenopiles</taxon>
        <taxon>Oomycota</taxon>
        <taxon>Peronosporomycetes</taxon>
        <taxon>Peronosporales</taxon>
        <taxon>Peronosporaceae</taxon>
        <taxon>Peronospora</taxon>
    </lineage>
</organism>
<dbReference type="AlphaFoldDB" id="A0AAV1UUT3"/>
<evidence type="ECO:0000256" key="1">
    <source>
        <dbReference type="SAM" id="SignalP"/>
    </source>
</evidence>
<dbReference type="EMBL" id="CAKLBY020000227">
    <property type="protein sequence ID" value="CAK7937463.1"/>
    <property type="molecule type" value="Genomic_DNA"/>
</dbReference>
<comment type="caution">
    <text evidence="2">The sequence shown here is derived from an EMBL/GenBank/DDBJ whole genome shotgun (WGS) entry which is preliminary data.</text>
</comment>
<reference evidence="2" key="1">
    <citation type="submission" date="2024-01" db="EMBL/GenBank/DDBJ databases">
        <authorList>
            <person name="Webb A."/>
        </authorList>
    </citation>
    <scope>NUCLEOTIDE SEQUENCE</scope>
    <source>
        <strain evidence="2">Pm1</strain>
    </source>
</reference>
<feature type="chain" id="PRO_5043696192" evidence="1">
    <location>
        <begin position="21"/>
        <end position="498"/>
    </location>
</feature>
<evidence type="ECO:0000313" key="3">
    <source>
        <dbReference type="Proteomes" id="UP001162060"/>
    </source>
</evidence>
<sequence length="498" mass="55878">MRLNFALPLLAASFFAALDALPPRGNPVLTSLGNAGDQGPRPELSRIDGEERVGGEYVEGAMKLVEGAQNWISSVLSKLLVEGAQNRISSVLSKLLNKKARTWSMLDPATVDNLVAHKDIMQSYNELAREDISELKMVSELTDRHTHQGVASWISALKGLNSEGAKSIAARLQAGQTQQLAENAFIRLRLSEGVLNTKKGTSSYSKYKWRFDDPKFAYWKAYVETINQRDPAMTIIETLTHYLDDEHLAHALILASMNPELEVMIAELQTALLRFWVRGNVNPDKVTAWLSIGGERFDSQRKELKDRYTAVFSWRGLDVATQDTLFQHEKVMRSYMMLDDENLEGEHMLAELISRHSDEEVAKALIAVTGVKDERYKNAAKELLELQYAGWDRDRHEHPSDYVFKLLGLNNLSSGPNHVRTAIGEAESLFYNPNFKVWEEYLNRITGGDSEEVIAEMKKTMLRVHGKGVLDWLLDAAIEGGGSMGEFAAKLRAAQVEQ</sequence>
<keyword evidence="1" id="KW-0732">Signal</keyword>
<protein>
    <submittedName>
        <fullName evidence="2">Uncharacterized protein</fullName>
    </submittedName>
</protein>
<accession>A0AAV1UUT3</accession>
<name>A0AAV1UUT3_9STRA</name>
<dbReference type="Proteomes" id="UP001162060">
    <property type="component" value="Unassembled WGS sequence"/>
</dbReference>